<dbReference type="AlphaFoldDB" id="A0A1M2V5S6"/>
<evidence type="ECO:0000313" key="2">
    <source>
        <dbReference type="EMBL" id="OJT02836.1"/>
    </source>
</evidence>
<keyword evidence="3" id="KW-1185">Reference proteome</keyword>
<accession>A0A1M2V5S6</accession>
<keyword evidence="1" id="KW-0732">Signal</keyword>
<name>A0A1M2V5S6_TRAPU</name>
<dbReference type="OrthoDB" id="2576580at2759"/>
<reference evidence="2 3" key="1">
    <citation type="submission" date="2016-10" db="EMBL/GenBank/DDBJ databases">
        <title>Genome sequence of the basidiomycete white-rot fungus Trametes pubescens.</title>
        <authorList>
            <person name="Makela M.R."/>
            <person name="Granchi Z."/>
            <person name="Peng M."/>
            <person name="De Vries R.P."/>
            <person name="Grigoriev I."/>
            <person name="Riley R."/>
            <person name="Hilden K."/>
        </authorList>
    </citation>
    <scope>NUCLEOTIDE SEQUENCE [LARGE SCALE GENOMIC DNA]</scope>
    <source>
        <strain evidence="2 3">FBCC735</strain>
    </source>
</reference>
<protein>
    <submittedName>
        <fullName evidence="2">Uncharacterized protein</fullName>
    </submittedName>
</protein>
<dbReference type="STRING" id="154538.A0A1M2V5S6"/>
<feature type="signal peptide" evidence="1">
    <location>
        <begin position="1"/>
        <end position="21"/>
    </location>
</feature>
<organism evidence="2 3">
    <name type="scientific">Trametes pubescens</name>
    <name type="common">White-rot fungus</name>
    <dbReference type="NCBI Taxonomy" id="154538"/>
    <lineage>
        <taxon>Eukaryota</taxon>
        <taxon>Fungi</taxon>
        <taxon>Dikarya</taxon>
        <taxon>Basidiomycota</taxon>
        <taxon>Agaricomycotina</taxon>
        <taxon>Agaricomycetes</taxon>
        <taxon>Polyporales</taxon>
        <taxon>Polyporaceae</taxon>
        <taxon>Trametes</taxon>
    </lineage>
</organism>
<feature type="chain" id="PRO_5012205763" evidence="1">
    <location>
        <begin position="22"/>
        <end position="192"/>
    </location>
</feature>
<dbReference type="Proteomes" id="UP000184267">
    <property type="component" value="Unassembled WGS sequence"/>
</dbReference>
<evidence type="ECO:0000313" key="3">
    <source>
        <dbReference type="Proteomes" id="UP000184267"/>
    </source>
</evidence>
<gene>
    <name evidence="2" type="ORF">TRAPUB_6692</name>
</gene>
<sequence>MKFSAAALSATLAALVGSTVAQLEIISPGGPNLWWVAGSDNVVSWTCRTSPFTNFTVLIANSDPKVLTAPQAFIAQQNNFDCSKLITKDQINQAPGTGYTIQLANIFNETDIFAESEPFEIKAIGSSYPASSATPTIGGSATASGSGSTATGTDAAAASSASATSGSNGASNLGTPSGLAALVIAALGLTFA</sequence>
<comment type="caution">
    <text evidence="2">The sequence shown here is derived from an EMBL/GenBank/DDBJ whole genome shotgun (WGS) entry which is preliminary data.</text>
</comment>
<dbReference type="EMBL" id="MNAD01001649">
    <property type="protein sequence ID" value="OJT02836.1"/>
    <property type="molecule type" value="Genomic_DNA"/>
</dbReference>
<evidence type="ECO:0000256" key="1">
    <source>
        <dbReference type="SAM" id="SignalP"/>
    </source>
</evidence>
<proteinExistence type="predicted"/>
<dbReference type="OMA" id="LWWVAQS"/>